<proteinExistence type="predicted"/>
<feature type="transmembrane region" description="Helical" evidence="1">
    <location>
        <begin position="30"/>
        <end position="49"/>
    </location>
</feature>
<evidence type="ECO:0000313" key="2">
    <source>
        <dbReference type="EMBL" id="KAF6114737.1"/>
    </source>
</evidence>
<organism evidence="2 3">
    <name type="scientific">Phyllostomus discolor</name>
    <name type="common">pale spear-nosed bat</name>
    <dbReference type="NCBI Taxonomy" id="89673"/>
    <lineage>
        <taxon>Eukaryota</taxon>
        <taxon>Metazoa</taxon>
        <taxon>Chordata</taxon>
        <taxon>Craniata</taxon>
        <taxon>Vertebrata</taxon>
        <taxon>Euteleostomi</taxon>
        <taxon>Mammalia</taxon>
        <taxon>Eutheria</taxon>
        <taxon>Laurasiatheria</taxon>
        <taxon>Chiroptera</taxon>
        <taxon>Yangochiroptera</taxon>
        <taxon>Phyllostomidae</taxon>
        <taxon>Phyllostominae</taxon>
        <taxon>Phyllostomus</taxon>
    </lineage>
</organism>
<dbReference type="EMBL" id="JABVXQ010000004">
    <property type="protein sequence ID" value="KAF6114737.1"/>
    <property type="molecule type" value="Genomic_DNA"/>
</dbReference>
<gene>
    <name evidence="2" type="ORF">HJG60_010671</name>
</gene>
<evidence type="ECO:0000256" key="1">
    <source>
        <dbReference type="SAM" id="Phobius"/>
    </source>
</evidence>
<dbReference type="Proteomes" id="UP000664940">
    <property type="component" value="Unassembled WGS sequence"/>
</dbReference>
<keyword evidence="1" id="KW-1133">Transmembrane helix</keyword>
<feature type="transmembrane region" description="Helical" evidence="1">
    <location>
        <begin position="75"/>
        <end position="94"/>
    </location>
</feature>
<reference evidence="2 3" key="1">
    <citation type="journal article" date="2020" name="Nature">
        <title>Six reference-quality genomes reveal evolution of bat adaptations.</title>
        <authorList>
            <person name="Jebb D."/>
            <person name="Huang Z."/>
            <person name="Pippel M."/>
            <person name="Hughes G.M."/>
            <person name="Lavrichenko K."/>
            <person name="Devanna P."/>
            <person name="Winkler S."/>
            <person name="Jermiin L.S."/>
            <person name="Skirmuntt E.C."/>
            <person name="Katzourakis A."/>
            <person name="Burkitt-Gray L."/>
            <person name="Ray D.A."/>
            <person name="Sullivan K.A.M."/>
            <person name="Roscito J.G."/>
            <person name="Kirilenko B.M."/>
            <person name="Davalos L.M."/>
            <person name="Corthals A.P."/>
            <person name="Power M.L."/>
            <person name="Jones G."/>
            <person name="Ransome R.D."/>
            <person name="Dechmann D.K.N."/>
            <person name="Locatelli A.G."/>
            <person name="Puechmaille S.J."/>
            <person name="Fedrigo O."/>
            <person name="Jarvis E.D."/>
            <person name="Hiller M."/>
            <person name="Vernes S.C."/>
            <person name="Myers E.W."/>
            <person name="Teeling E.C."/>
        </authorList>
    </citation>
    <scope>NUCLEOTIDE SEQUENCE [LARGE SCALE GENOMIC DNA]</scope>
    <source>
        <strain evidence="2">Bat1K_MPI-CBG_1</strain>
    </source>
</reference>
<dbReference type="AlphaFoldDB" id="A0A834ANK7"/>
<evidence type="ECO:0000313" key="3">
    <source>
        <dbReference type="Proteomes" id="UP000664940"/>
    </source>
</evidence>
<keyword evidence="1" id="KW-0472">Membrane</keyword>
<keyword evidence="1" id="KW-0812">Transmembrane</keyword>
<sequence length="121" mass="13715">MLGRPYLRVRKMDPGKSCLYLKSSHMYSPISLFGYPFGSIFYLSLFYLVKFPRMQYCLCSAKIQSPLSAPENADFVSLVCVLFILLIYFTNALVPIYSSPSHANTHITTRRKITGSSKAEV</sequence>
<comment type="caution">
    <text evidence="2">The sequence shown here is derived from an EMBL/GenBank/DDBJ whole genome shotgun (WGS) entry which is preliminary data.</text>
</comment>
<protein>
    <submittedName>
        <fullName evidence="2">Uncharacterized protein</fullName>
    </submittedName>
</protein>
<accession>A0A834ANK7</accession>
<name>A0A834ANK7_9CHIR</name>